<accession>A0A1Y1VZR7</accession>
<evidence type="ECO:0000256" key="1">
    <source>
        <dbReference type="SAM" id="MobiDB-lite"/>
    </source>
</evidence>
<dbReference type="AlphaFoldDB" id="A0A1Y1VZR7"/>
<feature type="compositionally biased region" description="Basic residues" evidence="1">
    <location>
        <begin position="142"/>
        <end position="159"/>
    </location>
</feature>
<gene>
    <name evidence="2" type="ORF">DL89DRAFT_64390</name>
</gene>
<protein>
    <submittedName>
        <fullName evidence="2">Uncharacterized protein</fullName>
    </submittedName>
</protein>
<feature type="compositionally biased region" description="Basic and acidic residues" evidence="1">
    <location>
        <begin position="26"/>
        <end position="46"/>
    </location>
</feature>
<dbReference type="RefSeq" id="XP_040740494.1">
    <property type="nucleotide sequence ID" value="XM_040891924.1"/>
</dbReference>
<sequence>MPFDFAGDREARRKARQRGNPAYQRYRREEQEEFVIRVEPTGKENAQRSADNGAKAPTHGTPIGAAIQRPAAAMRTVTHNNPKTPTTPKSLKRQRPVASDALPIRRTPLKKPPVRSQIMPEWEGLSMGDEEPEQHMAEVRRPRVSHGQAKKSKRRPHRKPAIDTEGLDGVLEQAPQRMTRSLARKIGVQHGKRRYGGGVQASQILRPVNAAGV</sequence>
<evidence type="ECO:0000313" key="2">
    <source>
        <dbReference type="EMBL" id="ORX66506.1"/>
    </source>
</evidence>
<feature type="compositionally biased region" description="Low complexity" evidence="1">
    <location>
        <begin position="80"/>
        <end position="89"/>
    </location>
</feature>
<organism evidence="2 3">
    <name type="scientific">Linderina pennispora</name>
    <dbReference type="NCBI Taxonomy" id="61395"/>
    <lineage>
        <taxon>Eukaryota</taxon>
        <taxon>Fungi</taxon>
        <taxon>Fungi incertae sedis</taxon>
        <taxon>Zoopagomycota</taxon>
        <taxon>Kickxellomycotina</taxon>
        <taxon>Kickxellomycetes</taxon>
        <taxon>Kickxellales</taxon>
        <taxon>Kickxellaceae</taxon>
        <taxon>Linderina</taxon>
    </lineage>
</organism>
<dbReference type="EMBL" id="MCFD01000015">
    <property type="protein sequence ID" value="ORX66506.1"/>
    <property type="molecule type" value="Genomic_DNA"/>
</dbReference>
<keyword evidence="3" id="KW-1185">Reference proteome</keyword>
<feature type="region of interest" description="Disordered" evidence="1">
    <location>
        <begin position="1"/>
        <end position="175"/>
    </location>
</feature>
<dbReference type="OrthoDB" id="5587341at2759"/>
<name>A0A1Y1VZR7_9FUNG</name>
<dbReference type="GeneID" id="63808572"/>
<proteinExistence type="predicted"/>
<comment type="caution">
    <text evidence="2">The sequence shown here is derived from an EMBL/GenBank/DDBJ whole genome shotgun (WGS) entry which is preliminary data.</text>
</comment>
<evidence type="ECO:0000313" key="3">
    <source>
        <dbReference type="Proteomes" id="UP000193922"/>
    </source>
</evidence>
<feature type="compositionally biased region" description="Basic and acidic residues" evidence="1">
    <location>
        <begin position="1"/>
        <end position="11"/>
    </location>
</feature>
<reference evidence="2 3" key="1">
    <citation type="submission" date="2016-07" db="EMBL/GenBank/DDBJ databases">
        <title>Pervasive Adenine N6-methylation of Active Genes in Fungi.</title>
        <authorList>
            <consortium name="DOE Joint Genome Institute"/>
            <person name="Mondo S.J."/>
            <person name="Dannebaum R.O."/>
            <person name="Kuo R.C."/>
            <person name="Labutti K."/>
            <person name="Haridas S."/>
            <person name="Kuo A."/>
            <person name="Salamov A."/>
            <person name="Ahrendt S.R."/>
            <person name="Lipzen A."/>
            <person name="Sullivan W."/>
            <person name="Andreopoulos W.B."/>
            <person name="Clum A."/>
            <person name="Lindquist E."/>
            <person name="Daum C."/>
            <person name="Ramamoorthy G.K."/>
            <person name="Gryganskyi A."/>
            <person name="Culley D."/>
            <person name="Magnuson J.K."/>
            <person name="James T.Y."/>
            <person name="O'Malley M.A."/>
            <person name="Stajich J.E."/>
            <person name="Spatafora J.W."/>
            <person name="Visel A."/>
            <person name="Grigoriev I.V."/>
        </authorList>
    </citation>
    <scope>NUCLEOTIDE SEQUENCE [LARGE SCALE GENOMIC DNA]</scope>
    <source>
        <strain evidence="2 3">ATCC 12442</strain>
    </source>
</reference>
<dbReference type="Proteomes" id="UP000193922">
    <property type="component" value="Unassembled WGS sequence"/>
</dbReference>